<dbReference type="EMBL" id="CP036276">
    <property type="protein sequence ID" value="QDU47026.1"/>
    <property type="molecule type" value="Genomic_DNA"/>
</dbReference>
<dbReference type="Pfam" id="PF13517">
    <property type="entry name" value="FG-GAP_3"/>
    <property type="match status" value="4"/>
</dbReference>
<dbReference type="InterPro" id="IPR013517">
    <property type="entry name" value="FG-GAP"/>
</dbReference>
<dbReference type="InterPro" id="IPR011519">
    <property type="entry name" value="UnbV_ASPIC"/>
</dbReference>
<dbReference type="KEGG" id="sdyn:Mal52_55540"/>
<proteinExistence type="predicted"/>
<dbReference type="PROSITE" id="PS51257">
    <property type="entry name" value="PROKAR_LIPOPROTEIN"/>
    <property type="match status" value="1"/>
</dbReference>
<dbReference type="Gene3D" id="2.130.10.130">
    <property type="entry name" value="Integrin alpha, N-terminal"/>
    <property type="match status" value="1"/>
</dbReference>
<accession>A0A517ZX65</accession>
<dbReference type="SUPFAM" id="SSF69318">
    <property type="entry name" value="Integrin alpha N-terminal domain"/>
    <property type="match status" value="1"/>
</dbReference>
<dbReference type="InterPro" id="IPR028994">
    <property type="entry name" value="Integrin_alpha_N"/>
</dbReference>
<dbReference type="Gene3D" id="1.25.40.10">
    <property type="entry name" value="Tetratricopeptide repeat domain"/>
    <property type="match status" value="1"/>
</dbReference>
<evidence type="ECO:0000313" key="3">
    <source>
        <dbReference type="EMBL" id="QDU47026.1"/>
    </source>
</evidence>
<keyword evidence="1" id="KW-0732">Signal</keyword>
<name>A0A517ZX65_9PLAN</name>
<dbReference type="InterPro" id="IPR011990">
    <property type="entry name" value="TPR-like_helical_dom_sf"/>
</dbReference>
<evidence type="ECO:0000256" key="1">
    <source>
        <dbReference type="ARBA" id="ARBA00022729"/>
    </source>
</evidence>
<keyword evidence="4" id="KW-1185">Reference proteome</keyword>
<dbReference type="PANTHER" id="PTHR16026:SF0">
    <property type="entry name" value="CARTILAGE ACIDIC PROTEIN 1"/>
    <property type="match status" value="1"/>
</dbReference>
<organism evidence="3 4">
    <name type="scientific">Symmachiella dynata</name>
    <dbReference type="NCBI Taxonomy" id="2527995"/>
    <lineage>
        <taxon>Bacteria</taxon>
        <taxon>Pseudomonadati</taxon>
        <taxon>Planctomycetota</taxon>
        <taxon>Planctomycetia</taxon>
        <taxon>Planctomycetales</taxon>
        <taxon>Planctomycetaceae</taxon>
        <taxon>Symmachiella</taxon>
    </lineage>
</organism>
<sequence length="770" mass="84748">MTIAQKCGGCCKIILAGMINGFSGCHRFSGCQRKLAMKRLILLLALGVIGCGPAEVTETNPAEDGDSHQRMLATLKEIQASSTDDQPYLNDGRQEQLAQQLESLPANVPPQVKLKTQLQLSEAQLQAGNSQQAVEQLLEAKKYLLEVASVVPRSDQVRDLLNMKLAVAYLRLAEDQNCVNCRDAECCIFPIQGKGVHRNKQPAQNAVKYLTAYLERNKTDATATWLLNVAYMTLGEYPESVPKKWLLSDGQFELDSEFPKFKNISPQLGLNTFSLCGGMIVDDLNGDNWLDVVTSSWDTSGQMRCWLNNGDGTFTDHTEESGLTGLFGGLNMIQADYDNDGDVDILVLRGAWLRESGRHPNSLLQNDGNGRFRDVTFEVGLGDHFYPTQSAAWADYDNDGDLDLYIANEIGSSELFNNDGQGHFTNGTIMAGVPGGRYPKAVVWGDYDNDRYPDLYLSNLKGPNQLYHNNGDGTFTDVAAQAGVVEPNRSFPTWFWDFNNDGVLDIYVGAYWAKIGYFAADYLGHAHAAATDRLYQGDGNGGFRDVTEEMNLAKVTLPMGSNFGDIDNDGFLDFYLGTGYPDYAGIMPNRMFHNQNGLRFKEVTTAAGLGHLQKGHGVAFADYDHDGDQDIFIELGGAFRGDAFSDAVFQNPGFGNHWITVQLVGTKSNRAGIGARIRAEVQEDGKLRSIYKWVNSGGTFGGSPLRQHIGLGTANRIERLEVYWPTTDTTQVFTDLEVDQMIKIIEGEDKYHPISGVQNSNNVVEVGAAH</sequence>
<protein>
    <submittedName>
        <fullName evidence="3">FG-GAP repeat protein</fullName>
    </submittedName>
</protein>
<dbReference type="Proteomes" id="UP000319383">
    <property type="component" value="Chromosome"/>
</dbReference>
<dbReference type="InterPro" id="IPR027039">
    <property type="entry name" value="Crtac1"/>
</dbReference>
<evidence type="ECO:0000259" key="2">
    <source>
        <dbReference type="Pfam" id="PF07593"/>
    </source>
</evidence>
<dbReference type="PANTHER" id="PTHR16026">
    <property type="entry name" value="CARTILAGE ACIDIC PROTEIN 1"/>
    <property type="match status" value="1"/>
</dbReference>
<gene>
    <name evidence="3" type="ORF">Mal52_55540</name>
</gene>
<dbReference type="Pfam" id="PF07593">
    <property type="entry name" value="UnbV_ASPIC"/>
    <property type="match status" value="1"/>
</dbReference>
<evidence type="ECO:0000313" key="4">
    <source>
        <dbReference type="Proteomes" id="UP000319383"/>
    </source>
</evidence>
<feature type="domain" description="ASPIC/UnbV" evidence="2">
    <location>
        <begin position="672"/>
        <end position="742"/>
    </location>
</feature>
<dbReference type="AlphaFoldDB" id="A0A517ZX65"/>
<reference evidence="3 4" key="1">
    <citation type="submission" date="2019-02" db="EMBL/GenBank/DDBJ databases">
        <title>Deep-cultivation of Planctomycetes and their phenomic and genomic characterization uncovers novel biology.</title>
        <authorList>
            <person name="Wiegand S."/>
            <person name="Jogler M."/>
            <person name="Boedeker C."/>
            <person name="Pinto D."/>
            <person name="Vollmers J."/>
            <person name="Rivas-Marin E."/>
            <person name="Kohn T."/>
            <person name="Peeters S.H."/>
            <person name="Heuer A."/>
            <person name="Rast P."/>
            <person name="Oberbeckmann S."/>
            <person name="Bunk B."/>
            <person name="Jeske O."/>
            <person name="Meyerdierks A."/>
            <person name="Storesund J.E."/>
            <person name="Kallscheuer N."/>
            <person name="Luecker S."/>
            <person name="Lage O.M."/>
            <person name="Pohl T."/>
            <person name="Merkel B.J."/>
            <person name="Hornburger P."/>
            <person name="Mueller R.-W."/>
            <person name="Bruemmer F."/>
            <person name="Labrenz M."/>
            <person name="Spormann A.M."/>
            <person name="Op den Camp H."/>
            <person name="Overmann J."/>
            <person name="Amann R."/>
            <person name="Jetten M.S.M."/>
            <person name="Mascher T."/>
            <person name="Medema M.H."/>
            <person name="Devos D.P."/>
            <person name="Kaster A.-K."/>
            <person name="Ovreas L."/>
            <person name="Rohde M."/>
            <person name="Galperin M.Y."/>
            <person name="Jogler C."/>
        </authorList>
    </citation>
    <scope>NUCLEOTIDE SEQUENCE [LARGE SCALE GENOMIC DNA]</scope>
    <source>
        <strain evidence="3 4">Mal52</strain>
    </source>
</reference>